<organism evidence="5 6">
    <name type="scientific">Saccharomonospora amisosensis</name>
    <dbReference type="NCBI Taxonomy" id="1128677"/>
    <lineage>
        <taxon>Bacteria</taxon>
        <taxon>Bacillati</taxon>
        <taxon>Actinomycetota</taxon>
        <taxon>Actinomycetes</taxon>
        <taxon>Pseudonocardiales</taxon>
        <taxon>Pseudonocardiaceae</taxon>
        <taxon>Saccharomonospora</taxon>
    </lineage>
</organism>
<dbReference type="InterPro" id="IPR027806">
    <property type="entry name" value="HARBI1_dom"/>
</dbReference>
<feature type="region of interest" description="Disordered" evidence="3">
    <location>
        <begin position="1"/>
        <end position="29"/>
    </location>
</feature>
<reference evidence="5 6" key="1">
    <citation type="submission" date="2020-03" db="EMBL/GenBank/DDBJ databases">
        <title>Sequencing the genomes of 1000 actinobacteria strains.</title>
        <authorList>
            <person name="Klenk H.-P."/>
        </authorList>
    </citation>
    <scope>NUCLEOTIDE SEQUENCE [LARGE SCALE GENOMIC DNA]</scope>
    <source>
        <strain evidence="5 6">DSM 45685</strain>
    </source>
</reference>
<proteinExistence type="predicted"/>
<name>A0A7X5UKT6_9PSEU</name>
<dbReference type="GO" id="GO:0046872">
    <property type="term" value="F:metal ion binding"/>
    <property type="evidence" value="ECO:0007669"/>
    <property type="project" value="UniProtKB-KW"/>
</dbReference>
<evidence type="ECO:0000313" key="5">
    <source>
        <dbReference type="EMBL" id="NIJ09844.1"/>
    </source>
</evidence>
<evidence type="ECO:0000259" key="4">
    <source>
        <dbReference type="Pfam" id="PF13359"/>
    </source>
</evidence>
<protein>
    <recommendedName>
        <fullName evidence="4">DDE Tnp4 domain-containing protein</fullName>
    </recommendedName>
</protein>
<keyword evidence="6" id="KW-1185">Reference proteome</keyword>
<evidence type="ECO:0000256" key="3">
    <source>
        <dbReference type="SAM" id="MobiDB-lite"/>
    </source>
</evidence>
<comment type="caution">
    <text evidence="5">The sequence shown here is derived from an EMBL/GenBank/DDBJ whole genome shotgun (WGS) entry which is preliminary data.</text>
</comment>
<dbReference type="AlphaFoldDB" id="A0A7X5UKT6"/>
<dbReference type="Pfam" id="PF13359">
    <property type="entry name" value="DDE_Tnp_4"/>
    <property type="match status" value="1"/>
</dbReference>
<comment type="cofactor">
    <cofactor evidence="1">
        <name>a divalent metal cation</name>
        <dbReference type="ChEBI" id="CHEBI:60240"/>
    </cofactor>
</comment>
<evidence type="ECO:0000313" key="6">
    <source>
        <dbReference type="Proteomes" id="UP000545493"/>
    </source>
</evidence>
<keyword evidence="2" id="KW-0479">Metal-binding</keyword>
<evidence type="ECO:0000256" key="1">
    <source>
        <dbReference type="ARBA" id="ARBA00001968"/>
    </source>
</evidence>
<dbReference type="EMBL" id="JAAOYM010000001">
    <property type="protein sequence ID" value="NIJ09844.1"/>
    <property type="molecule type" value="Genomic_DNA"/>
</dbReference>
<accession>A0A7X5UKT6</accession>
<sequence>MITPYKGKNKPESQKDANRAHARLRGPSERANAQLKTWHILRKLRSCPHRTGQLAKAIHPTELRDHRRMKRLIIEESLKGGALPPNFYGTRVKEYKHPLDEDTMVTIVELAVAERHALDAGMALARELLPRRYYAHLINDQSMYIAFPNCLVHLERGDDEGEHQAQVIGQTFDIPLSQMRFLEMFEVDHPDAPAQGSE</sequence>
<dbReference type="Proteomes" id="UP000545493">
    <property type="component" value="Unassembled WGS sequence"/>
</dbReference>
<feature type="domain" description="DDE Tnp4" evidence="4">
    <location>
        <begin position="2"/>
        <end position="56"/>
    </location>
</feature>
<gene>
    <name evidence="5" type="ORF">FHU38_000188</name>
</gene>
<feature type="compositionally biased region" description="Basic and acidic residues" evidence="3">
    <location>
        <begin position="9"/>
        <end position="19"/>
    </location>
</feature>
<evidence type="ECO:0000256" key="2">
    <source>
        <dbReference type="ARBA" id="ARBA00022723"/>
    </source>
</evidence>